<keyword evidence="6 7" id="KW-0472">Membrane</keyword>
<feature type="domain" description="SSD" evidence="8">
    <location>
        <begin position="185"/>
        <end position="318"/>
    </location>
</feature>
<evidence type="ECO:0000256" key="5">
    <source>
        <dbReference type="ARBA" id="ARBA00022989"/>
    </source>
</evidence>
<evidence type="ECO:0000259" key="8">
    <source>
        <dbReference type="PROSITE" id="PS50156"/>
    </source>
</evidence>
<dbReference type="Gene3D" id="1.20.1640.10">
    <property type="entry name" value="Multidrug efflux transporter AcrB transmembrane domain"/>
    <property type="match status" value="2"/>
</dbReference>
<feature type="transmembrane region" description="Helical" evidence="7">
    <location>
        <begin position="190"/>
        <end position="214"/>
    </location>
</feature>
<evidence type="ECO:0000256" key="4">
    <source>
        <dbReference type="ARBA" id="ARBA00022692"/>
    </source>
</evidence>
<evidence type="ECO:0000256" key="6">
    <source>
        <dbReference type="ARBA" id="ARBA00023136"/>
    </source>
</evidence>
<keyword evidence="5 7" id="KW-1133">Transmembrane helix</keyword>
<dbReference type="InterPro" id="IPR050545">
    <property type="entry name" value="Mycobact_MmpL"/>
</dbReference>
<feature type="transmembrane region" description="Helical" evidence="7">
    <location>
        <begin position="12"/>
        <end position="32"/>
    </location>
</feature>
<dbReference type="EMBL" id="JAJOMB010000018">
    <property type="protein sequence ID" value="MCD5314780.1"/>
    <property type="molecule type" value="Genomic_DNA"/>
</dbReference>
<feature type="transmembrane region" description="Helical" evidence="7">
    <location>
        <begin position="620"/>
        <end position="642"/>
    </location>
</feature>
<evidence type="ECO:0000313" key="9">
    <source>
        <dbReference type="EMBL" id="MCD5314780.1"/>
    </source>
</evidence>
<dbReference type="Proteomes" id="UP001138997">
    <property type="component" value="Unassembled WGS sequence"/>
</dbReference>
<dbReference type="PANTHER" id="PTHR33406:SF11">
    <property type="entry name" value="MEMBRANE PROTEIN SCO6666-RELATED"/>
    <property type="match status" value="1"/>
</dbReference>
<keyword evidence="4 7" id="KW-0812">Transmembrane</keyword>
<gene>
    <name evidence="9" type="ORF">LR394_28150</name>
</gene>
<proteinExistence type="inferred from homology"/>
<evidence type="ECO:0000256" key="2">
    <source>
        <dbReference type="ARBA" id="ARBA00010157"/>
    </source>
</evidence>
<protein>
    <submittedName>
        <fullName evidence="9">MMPL family transporter</fullName>
    </submittedName>
</protein>
<feature type="transmembrane region" description="Helical" evidence="7">
    <location>
        <begin position="296"/>
        <end position="321"/>
    </location>
</feature>
<organism evidence="9 10">
    <name type="scientific">Kineosporia babensis</name>
    <dbReference type="NCBI Taxonomy" id="499548"/>
    <lineage>
        <taxon>Bacteria</taxon>
        <taxon>Bacillati</taxon>
        <taxon>Actinomycetota</taxon>
        <taxon>Actinomycetes</taxon>
        <taxon>Kineosporiales</taxon>
        <taxon>Kineosporiaceae</taxon>
        <taxon>Kineosporia</taxon>
    </lineage>
</organism>
<reference evidence="9" key="1">
    <citation type="submission" date="2021-11" db="EMBL/GenBank/DDBJ databases">
        <title>Streptomyces corallinus and Kineosporia corallina sp. nov., two new coral-derived marine actinobacteria.</title>
        <authorList>
            <person name="Buangrab K."/>
            <person name="Sutthacheep M."/>
            <person name="Yeemin T."/>
            <person name="Harunari E."/>
            <person name="Igarashi Y."/>
            <person name="Sripreechasak P."/>
            <person name="Kanchanasin P."/>
            <person name="Tanasupawat S."/>
            <person name="Phongsopitanun W."/>
        </authorList>
    </citation>
    <scope>NUCLEOTIDE SEQUENCE</scope>
    <source>
        <strain evidence="9">JCM 31032</strain>
    </source>
</reference>
<dbReference type="InterPro" id="IPR004869">
    <property type="entry name" value="MMPL_dom"/>
</dbReference>
<comment type="caution">
    <text evidence="9">The sequence shown here is derived from an EMBL/GenBank/DDBJ whole genome shotgun (WGS) entry which is preliminary data.</text>
</comment>
<dbReference type="PROSITE" id="PS50156">
    <property type="entry name" value="SSD"/>
    <property type="match status" value="1"/>
</dbReference>
<accession>A0A9X1NIP1</accession>
<dbReference type="RefSeq" id="WP_231447584.1">
    <property type="nucleotide sequence ID" value="NZ_JAJOMB010000018.1"/>
</dbReference>
<dbReference type="InterPro" id="IPR000731">
    <property type="entry name" value="SSD"/>
</dbReference>
<evidence type="ECO:0000313" key="10">
    <source>
        <dbReference type="Proteomes" id="UP001138997"/>
    </source>
</evidence>
<dbReference type="AlphaFoldDB" id="A0A9X1NIP1"/>
<comment type="similarity">
    <text evidence="2">Belongs to the resistance-nodulation-cell division (RND) (TC 2.A.6) family. MmpL subfamily.</text>
</comment>
<name>A0A9X1NIP1_9ACTN</name>
<evidence type="ECO:0000256" key="7">
    <source>
        <dbReference type="SAM" id="Phobius"/>
    </source>
</evidence>
<dbReference type="GO" id="GO:0005886">
    <property type="term" value="C:plasma membrane"/>
    <property type="evidence" value="ECO:0007669"/>
    <property type="project" value="UniProtKB-SubCell"/>
</dbReference>
<feature type="transmembrane region" description="Helical" evidence="7">
    <location>
        <begin position="220"/>
        <end position="240"/>
    </location>
</feature>
<keyword evidence="3" id="KW-1003">Cell membrane</keyword>
<feature type="transmembrane region" description="Helical" evidence="7">
    <location>
        <begin position="357"/>
        <end position="377"/>
    </location>
</feature>
<feature type="transmembrane region" description="Helical" evidence="7">
    <location>
        <begin position="648"/>
        <end position="671"/>
    </location>
</feature>
<feature type="transmembrane region" description="Helical" evidence="7">
    <location>
        <begin position="537"/>
        <end position="562"/>
    </location>
</feature>
<dbReference type="PANTHER" id="PTHR33406">
    <property type="entry name" value="MEMBRANE PROTEIN MJ1562-RELATED"/>
    <property type="match status" value="1"/>
</dbReference>
<feature type="transmembrane region" description="Helical" evidence="7">
    <location>
        <begin position="165"/>
        <end position="183"/>
    </location>
</feature>
<evidence type="ECO:0000256" key="1">
    <source>
        <dbReference type="ARBA" id="ARBA00004651"/>
    </source>
</evidence>
<feature type="transmembrane region" description="Helical" evidence="7">
    <location>
        <begin position="267"/>
        <end position="290"/>
    </location>
</feature>
<comment type="subcellular location">
    <subcellularLocation>
        <location evidence="1">Cell membrane</location>
        <topology evidence="1">Multi-pass membrane protein</topology>
    </subcellularLocation>
</comment>
<keyword evidence="10" id="KW-1185">Reference proteome</keyword>
<dbReference type="SUPFAM" id="SSF82866">
    <property type="entry name" value="Multidrug efflux transporter AcrB transmembrane domain"/>
    <property type="match status" value="2"/>
</dbReference>
<sequence length="717" mass="73928">MVRLANWCTRRWYLVLGSWLLVLVALAGLVVANGTAFTESAELPDSESAQAYALLGTDGAGTETGKIVWHSQDAPVDGRQVRSEMAAMLKEIRQAPGVLAVAGPYSDAGAGQLNPEANTAFATVTLAADTDTEPIGDVVADARTDVLSIEMGGQAFTELPGGGGGATEGLGILVALVLLLLVFRSVAAAALPIVTGVAGVGVSLLAVMAASHVIDLSANVLTMGALIGLGVGIDYALFIVNRHRKALLKGLDVPAAAAQALNTSGRAVIFAGLTVIAALLGMYVMGLGLLTGMAFTAAFTVLCTVLAANTLLPSLLAVLKLKVLSRKQRRRLADGPVTAPRTSLSHRWAGVVQNHPILSGLGALIVVAVLAVPALSLRVGNADASSDPQDSASHAYFELMSAGFGEGADATLLLVAQTPDKAATEAFTSMVAQLPTDAEVASAVVTSSADGLNTAAVTPVHSAEAEETSDLVHHLRDTLIPSAESGTGLQVYVGGTTATDIDMSDALISKLPLYLGLVAVLGFLLLMVAFRSLLVPLLGAVTNLATICVGLGVITAIFQFGWGSELLGVGSGAPVMYIVPVMIAGVMFGLSMDYQVFLVSSMHEEFHVSGDNRLAVRNGLAESAGVIAAAATIMLAVFSSFGFSGERIVSALGLGLAIAVVVDAFVIRMTLMPALMTLIGRANWYYPRPLDAITPQLALENAEPVAAETDERTWTRV</sequence>
<feature type="transmembrane region" description="Helical" evidence="7">
    <location>
        <begin position="574"/>
        <end position="599"/>
    </location>
</feature>
<feature type="transmembrane region" description="Helical" evidence="7">
    <location>
        <begin position="511"/>
        <end position="530"/>
    </location>
</feature>
<dbReference type="Pfam" id="PF03176">
    <property type="entry name" value="MMPL"/>
    <property type="match status" value="2"/>
</dbReference>
<evidence type="ECO:0000256" key="3">
    <source>
        <dbReference type="ARBA" id="ARBA00022475"/>
    </source>
</evidence>